<gene>
    <name evidence="4" type="ORF">SHK19_05455</name>
</gene>
<dbReference type="SUPFAM" id="SSF51735">
    <property type="entry name" value="NAD(P)-binding Rossmann-fold domains"/>
    <property type="match status" value="1"/>
</dbReference>
<keyword evidence="2" id="KW-0560">Oxidoreductase</keyword>
<protein>
    <submittedName>
        <fullName evidence="4">SDR family NAD(P)-dependent oxidoreductase</fullName>
    </submittedName>
</protein>
<accession>A0ABZ0ZTQ4</accession>
<dbReference type="PRINTS" id="PR00080">
    <property type="entry name" value="SDRFAMILY"/>
</dbReference>
<dbReference type="EMBL" id="CP141059">
    <property type="protein sequence ID" value="WQQ27682.1"/>
    <property type="molecule type" value="Genomic_DNA"/>
</dbReference>
<keyword evidence="5" id="KW-1185">Reference proteome</keyword>
<dbReference type="InterPro" id="IPR036291">
    <property type="entry name" value="NAD(P)-bd_dom_sf"/>
</dbReference>
<dbReference type="PRINTS" id="PR00081">
    <property type="entry name" value="GDHRDH"/>
</dbReference>
<evidence type="ECO:0000256" key="3">
    <source>
        <dbReference type="RuleBase" id="RU000363"/>
    </source>
</evidence>
<dbReference type="Pfam" id="PF00106">
    <property type="entry name" value="adh_short"/>
    <property type="match status" value="1"/>
</dbReference>
<dbReference type="RefSeq" id="WP_322938055.1">
    <property type="nucleotide sequence ID" value="NZ_CP141059.1"/>
</dbReference>
<sequence>MTHPKGGRRVLVTGGASGLGAAFVAEFLRRGDQVVIADVQPPVDRDLVDGAELIELDVTSDDDWAAALAWVEEHWGGLDVLVNNAGIAAGGRIDVVGIDEWQRVIDINLLGVVRGCRTFVPMMKAQGSGHIVNTASLAGLVHPPAMASYTAVKAGVVALSETLSYELDPFGIFVSAVCPGFVRTPLASSITGSDPVANRIATRLIEKSPYTADQIATAVMAGIDKKQMVIVPDRPARIAVLTKRTMRPLYDRQQRSFAARIFAMTEEKA</sequence>
<organism evidence="4 5">
    <name type="scientific">Nocardioides bizhenqiangii</name>
    <dbReference type="NCBI Taxonomy" id="3095076"/>
    <lineage>
        <taxon>Bacteria</taxon>
        <taxon>Bacillati</taxon>
        <taxon>Actinomycetota</taxon>
        <taxon>Actinomycetes</taxon>
        <taxon>Propionibacteriales</taxon>
        <taxon>Nocardioidaceae</taxon>
        <taxon>Nocardioides</taxon>
    </lineage>
</organism>
<dbReference type="Gene3D" id="3.40.50.720">
    <property type="entry name" value="NAD(P)-binding Rossmann-like Domain"/>
    <property type="match status" value="1"/>
</dbReference>
<dbReference type="PANTHER" id="PTHR43391">
    <property type="entry name" value="RETINOL DEHYDROGENASE-RELATED"/>
    <property type="match status" value="1"/>
</dbReference>
<dbReference type="PANTHER" id="PTHR43391:SF26">
    <property type="entry name" value="BLL7251 PROTEIN"/>
    <property type="match status" value="1"/>
</dbReference>
<evidence type="ECO:0000313" key="5">
    <source>
        <dbReference type="Proteomes" id="UP001327225"/>
    </source>
</evidence>
<dbReference type="CDD" id="cd05233">
    <property type="entry name" value="SDR_c"/>
    <property type="match status" value="1"/>
</dbReference>
<evidence type="ECO:0000313" key="4">
    <source>
        <dbReference type="EMBL" id="WQQ27682.1"/>
    </source>
</evidence>
<evidence type="ECO:0000256" key="2">
    <source>
        <dbReference type="ARBA" id="ARBA00023002"/>
    </source>
</evidence>
<proteinExistence type="inferred from homology"/>
<dbReference type="InterPro" id="IPR002347">
    <property type="entry name" value="SDR_fam"/>
</dbReference>
<reference evidence="5" key="1">
    <citation type="submission" date="2023-12" db="EMBL/GenBank/DDBJ databases">
        <title>Novel species in genus Nocardioides.</title>
        <authorList>
            <person name="Zhou H."/>
        </authorList>
    </citation>
    <scope>NUCLEOTIDE SEQUENCE [LARGE SCALE GENOMIC DNA]</scope>
    <source>
        <strain evidence="5">HM61</strain>
    </source>
</reference>
<comment type="similarity">
    <text evidence="1 3">Belongs to the short-chain dehydrogenases/reductases (SDR) family.</text>
</comment>
<evidence type="ECO:0000256" key="1">
    <source>
        <dbReference type="ARBA" id="ARBA00006484"/>
    </source>
</evidence>
<dbReference type="Proteomes" id="UP001327225">
    <property type="component" value="Chromosome"/>
</dbReference>
<name>A0ABZ0ZTQ4_9ACTN</name>